<reference evidence="1 2" key="1">
    <citation type="submission" date="2014-11" db="EMBL/GenBank/DDBJ databases">
        <title>Genetic blueprint of the zoonotic pathogen Toxocara canis.</title>
        <authorList>
            <person name="Zhu X.-Q."/>
            <person name="Korhonen P.K."/>
            <person name="Cai H."/>
            <person name="Young N.D."/>
            <person name="Nejsum P."/>
            <person name="von Samson-Himmelstjerna G."/>
            <person name="Boag P.R."/>
            <person name="Tan P."/>
            <person name="Li Q."/>
            <person name="Min J."/>
            <person name="Yang Y."/>
            <person name="Wang X."/>
            <person name="Fang X."/>
            <person name="Hall R.S."/>
            <person name="Hofmann A."/>
            <person name="Sternberg P.W."/>
            <person name="Jex A.R."/>
            <person name="Gasser R.B."/>
        </authorList>
    </citation>
    <scope>NUCLEOTIDE SEQUENCE [LARGE SCALE GENOMIC DNA]</scope>
    <source>
        <strain evidence="1">PN_DK_2014</strain>
    </source>
</reference>
<dbReference type="Proteomes" id="UP000031036">
    <property type="component" value="Unassembled WGS sequence"/>
</dbReference>
<dbReference type="STRING" id="6265.A0A0B2V8L0"/>
<dbReference type="OMA" id="NIELCTR"/>
<dbReference type="GO" id="GO:0005683">
    <property type="term" value="C:U7 snRNP"/>
    <property type="evidence" value="ECO:0007669"/>
    <property type="project" value="TreeGrafter"/>
</dbReference>
<evidence type="ECO:0000313" key="1">
    <source>
        <dbReference type="EMBL" id="KHN77893.1"/>
    </source>
</evidence>
<dbReference type="GO" id="GO:0071209">
    <property type="term" value="F:U7 snRNA binding"/>
    <property type="evidence" value="ECO:0007669"/>
    <property type="project" value="InterPro"/>
</dbReference>
<dbReference type="InterPro" id="IPR010920">
    <property type="entry name" value="LSM_dom_sf"/>
</dbReference>
<dbReference type="AlphaFoldDB" id="A0A0B2V8L0"/>
<evidence type="ECO:0000313" key="2">
    <source>
        <dbReference type="Proteomes" id="UP000031036"/>
    </source>
</evidence>
<dbReference type="PANTHER" id="PTHR21415">
    <property type="entry name" value="U7 SNRNA-ASSOCIATED SM-LIKE PROTEIN LSM11"/>
    <property type="match status" value="1"/>
</dbReference>
<dbReference type="InterPro" id="IPR039267">
    <property type="entry name" value="Lsm11"/>
</dbReference>
<dbReference type="OrthoDB" id="10002367at2759"/>
<dbReference type="SUPFAM" id="SSF50182">
    <property type="entry name" value="Sm-like ribonucleoproteins"/>
    <property type="match status" value="1"/>
</dbReference>
<proteinExistence type="predicted"/>
<protein>
    <recommendedName>
        <fullName evidence="3">LSM domain-containing protein</fullName>
    </recommendedName>
</protein>
<sequence>MDPFANDFDAERVLREGCPIPDDQTVRQLPSVDHFESVLCENNIELCTRMIAIETSNTQHSAASSTTLPTRKQRERRLASFCAKKAEISETEASSRGAVDDAKSPLASISVAKRSAMKSIERTSVLYRMSKGTYDGPLGTLQKWMKEHKRVCIILRSRSTVNTIITAVIVAFDKHWNIIIRDGDEKLLPSVRQEAAFEAEHKLNSCGYKEVQRSTTASHRILCGHSGRRKLLARHLKCSLIRGDSVVLVHSLQ</sequence>
<evidence type="ECO:0008006" key="3">
    <source>
        <dbReference type="Google" id="ProtNLM"/>
    </source>
</evidence>
<dbReference type="PANTHER" id="PTHR21415:SF1">
    <property type="entry name" value="U7 SNRNA-ASSOCIATED SM-LIKE PROTEIN LSM11"/>
    <property type="match status" value="1"/>
</dbReference>
<dbReference type="GO" id="GO:0006398">
    <property type="term" value="P:mRNA 3'-end processing by stem-loop binding and cleavage"/>
    <property type="evidence" value="ECO:0007669"/>
    <property type="project" value="TreeGrafter"/>
</dbReference>
<organism evidence="1 2">
    <name type="scientific">Toxocara canis</name>
    <name type="common">Canine roundworm</name>
    <dbReference type="NCBI Taxonomy" id="6265"/>
    <lineage>
        <taxon>Eukaryota</taxon>
        <taxon>Metazoa</taxon>
        <taxon>Ecdysozoa</taxon>
        <taxon>Nematoda</taxon>
        <taxon>Chromadorea</taxon>
        <taxon>Rhabditida</taxon>
        <taxon>Spirurina</taxon>
        <taxon>Ascaridomorpha</taxon>
        <taxon>Ascaridoidea</taxon>
        <taxon>Toxocaridae</taxon>
        <taxon>Toxocara</taxon>
    </lineage>
</organism>
<dbReference type="Gene3D" id="2.30.30.100">
    <property type="match status" value="1"/>
</dbReference>
<name>A0A0B2V8L0_TOXCA</name>
<comment type="caution">
    <text evidence="1">The sequence shown here is derived from an EMBL/GenBank/DDBJ whole genome shotgun (WGS) entry which is preliminary data.</text>
</comment>
<keyword evidence="2" id="KW-1185">Reference proteome</keyword>
<dbReference type="EMBL" id="JPKZ01002214">
    <property type="protein sequence ID" value="KHN77893.1"/>
    <property type="molecule type" value="Genomic_DNA"/>
</dbReference>
<gene>
    <name evidence="1" type="ORF">Tcan_07943</name>
</gene>
<accession>A0A0B2V8L0</accession>